<sequence length="65" mass="7618">MRLGFTSCSVFRLDLLIDDDQTSNPRFSCLCSCSWLIRRVDAKSKSSLENDQECLFDPMEHWDVR</sequence>
<comment type="caution">
    <text evidence="1">The sequence shown here is derived from an EMBL/GenBank/DDBJ whole genome shotgun (WGS) entry which is preliminary data.</text>
</comment>
<proteinExistence type="predicted"/>
<organism evidence="1 2">
    <name type="scientific">Parasponia andersonii</name>
    <name type="common">Sponia andersonii</name>
    <dbReference type="NCBI Taxonomy" id="3476"/>
    <lineage>
        <taxon>Eukaryota</taxon>
        <taxon>Viridiplantae</taxon>
        <taxon>Streptophyta</taxon>
        <taxon>Embryophyta</taxon>
        <taxon>Tracheophyta</taxon>
        <taxon>Spermatophyta</taxon>
        <taxon>Magnoliopsida</taxon>
        <taxon>eudicotyledons</taxon>
        <taxon>Gunneridae</taxon>
        <taxon>Pentapetalae</taxon>
        <taxon>rosids</taxon>
        <taxon>fabids</taxon>
        <taxon>Rosales</taxon>
        <taxon>Cannabaceae</taxon>
        <taxon>Parasponia</taxon>
    </lineage>
</organism>
<accession>A0A2P5DA47</accession>
<dbReference type="Proteomes" id="UP000237105">
    <property type="component" value="Unassembled WGS sequence"/>
</dbReference>
<dbReference type="EMBL" id="JXTB01000052">
    <property type="protein sequence ID" value="PON70165.1"/>
    <property type="molecule type" value="Genomic_DNA"/>
</dbReference>
<evidence type="ECO:0000313" key="2">
    <source>
        <dbReference type="Proteomes" id="UP000237105"/>
    </source>
</evidence>
<protein>
    <submittedName>
        <fullName evidence="1">Uncharacterized protein</fullName>
    </submittedName>
</protein>
<evidence type="ECO:0000313" key="1">
    <source>
        <dbReference type="EMBL" id="PON70165.1"/>
    </source>
</evidence>
<dbReference type="AlphaFoldDB" id="A0A2P5DA47"/>
<gene>
    <name evidence="1" type="ORF">PanWU01x14_083400</name>
</gene>
<keyword evidence="2" id="KW-1185">Reference proteome</keyword>
<name>A0A2P5DA47_PARAD</name>
<reference evidence="2" key="1">
    <citation type="submission" date="2016-06" db="EMBL/GenBank/DDBJ databases">
        <title>Parallel loss of symbiosis genes in relatives of nitrogen-fixing non-legume Parasponia.</title>
        <authorList>
            <person name="Van Velzen R."/>
            <person name="Holmer R."/>
            <person name="Bu F."/>
            <person name="Rutten L."/>
            <person name="Van Zeijl A."/>
            <person name="Liu W."/>
            <person name="Santuari L."/>
            <person name="Cao Q."/>
            <person name="Sharma T."/>
            <person name="Shen D."/>
            <person name="Roswanjaya Y."/>
            <person name="Wardhani T."/>
            <person name="Kalhor M.S."/>
            <person name="Jansen J."/>
            <person name="Van den Hoogen J."/>
            <person name="Gungor B."/>
            <person name="Hartog M."/>
            <person name="Hontelez J."/>
            <person name="Verver J."/>
            <person name="Yang W.-C."/>
            <person name="Schijlen E."/>
            <person name="Repin R."/>
            <person name="Schilthuizen M."/>
            <person name="Schranz E."/>
            <person name="Heidstra R."/>
            <person name="Miyata K."/>
            <person name="Fedorova E."/>
            <person name="Kohlen W."/>
            <person name="Bisseling T."/>
            <person name="Smit S."/>
            <person name="Geurts R."/>
        </authorList>
    </citation>
    <scope>NUCLEOTIDE SEQUENCE [LARGE SCALE GENOMIC DNA]</scope>
    <source>
        <strain evidence="2">cv. WU1-14</strain>
    </source>
</reference>